<protein>
    <submittedName>
        <fullName evidence="2">Uncharacterized protein</fullName>
    </submittedName>
</protein>
<feature type="compositionally biased region" description="Acidic residues" evidence="1">
    <location>
        <begin position="293"/>
        <end position="303"/>
    </location>
</feature>
<proteinExistence type="predicted"/>
<evidence type="ECO:0000256" key="1">
    <source>
        <dbReference type="SAM" id="MobiDB-lite"/>
    </source>
</evidence>
<comment type="caution">
    <text evidence="2">The sequence shown here is derived from an EMBL/GenBank/DDBJ whole genome shotgun (WGS) entry which is preliminary data.</text>
</comment>
<dbReference type="EMBL" id="MCOG01000003">
    <property type="protein sequence ID" value="ORY85868.1"/>
    <property type="molecule type" value="Genomic_DNA"/>
</dbReference>
<dbReference type="Proteomes" id="UP000193920">
    <property type="component" value="Unassembled WGS sequence"/>
</dbReference>
<organism evidence="2 3">
    <name type="scientific">Neocallimastix californiae</name>
    <dbReference type="NCBI Taxonomy" id="1754190"/>
    <lineage>
        <taxon>Eukaryota</taxon>
        <taxon>Fungi</taxon>
        <taxon>Fungi incertae sedis</taxon>
        <taxon>Chytridiomycota</taxon>
        <taxon>Chytridiomycota incertae sedis</taxon>
        <taxon>Neocallimastigomycetes</taxon>
        <taxon>Neocallimastigales</taxon>
        <taxon>Neocallimastigaceae</taxon>
        <taxon>Neocallimastix</taxon>
    </lineage>
</organism>
<sequence>MTYNPKNNEDINKYLKDDILKKNPDKLDINIKNLNSYIQGNEKESSNIELINDNISVSNFSNTNSSTRYSNSDIYKTYMNPLLSQNDQYSELTSNTTIMAELNSIPITNKNDTNTTAVPNIKSIIKEPSYNFDDKIKHNDERKEEIEKEETNKPEESNVPEKKKKIIRKIKRIIINKKTGERKEIIDNYVSIVSESEAKELIKKKKLAEKKSSTMGSFGSICSLYANKKLYPDDNKKYKVVKKTVKVTRRKDYEGDLNLDEEQLDKIRKQDILDNEIYGIPLNDDNKGNDVNDSSESENENENNNDKGKIINIDDIQGKLRQQYNNEFHNENEKNKDKITLSIPSDNQENVYLINNVSNKNENIEINEGEVNIDNTDKKDENLVTKERDIVDNVNYVDEKT</sequence>
<name>A0A1Y2FPG2_9FUNG</name>
<gene>
    <name evidence="2" type="ORF">LY90DRAFT_498974</name>
</gene>
<keyword evidence="3" id="KW-1185">Reference proteome</keyword>
<feature type="region of interest" description="Disordered" evidence="1">
    <location>
        <begin position="279"/>
        <end position="309"/>
    </location>
</feature>
<evidence type="ECO:0000313" key="2">
    <source>
        <dbReference type="EMBL" id="ORY85868.1"/>
    </source>
</evidence>
<feature type="region of interest" description="Disordered" evidence="1">
    <location>
        <begin position="135"/>
        <end position="160"/>
    </location>
</feature>
<evidence type="ECO:0000313" key="3">
    <source>
        <dbReference type="Proteomes" id="UP000193920"/>
    </source>
</evidence>
<dbReference type="AlphaFoldDB" id="A0A1Y2FPG2"/>
<reference evidence="2 3" key="1">
    <citation type="submission" date="2016-08" db="EMBL/GenBank/DDBJ databases">
        <title>A Parts List for Fungal Cellulosomes Revealed by Comparative Genomics.</title>
        <authorList>
            <consortium name="DOE Joint Genome Institute"/>
            <person name="Haitjema C.H."/>
            <person name="Gilmore S.P."/>
            <person name="Henske J.K."/>
            <person name="Solomon K.V."/>
            <person name="De Groot R."/>
            <person name="Kuo A."/>
            <person name="Mondo S.J."/>
            <person name="Salamov A.A."/>
            <person name="Labutti K."/>
            <person name="Zhao Z."/>
            <person name="Chiniquy J."/>
            <person name="Barry K."/>
            <person name="Brewer H.M."/>
            <person name="Purvine S.O."/>
            <person name="Wright A.T."/>
            <person name="Boxma B."/>
            <person name="Van Alen T."/>
            <person name="Hackstein J.H."/>
            <person name="Baker S.E."/>
            <person name="Grigoriev I.V."/>
            <person name="O'Malley M.A."/>
        </authorList>
    </citation>
    <scope>NUCLEOTIDE SEQUENCE [LARGE SCALE GENOMIC DNA]</scope>
    <source>
        <strain evidence="2 3">G1</strain>
    </source>
</reference>
<accession>A0A1Y2FPG2</accession>